<dbReference type="EMBL" id="JAPZBS010000007">
    <property type="protein sequence ID" value="KAJ5368867.1"/>
    <property type="molecule type" value="Genomic_DNA"/>
</dbReference>
<evidence type="ECO:0000256" key="8">
    <source>
        <dbReference type="SAM" id="SignalP"/>
    </source>
</evidence>
<evidence type="ECO:0000259" key="10">
    <source>
        <dbReference type="SMART" id="SM00665"/>
    </source>
</evidence>
<evidence type="ECO:0000256" key="1">
    <source>
        <dbReference type="ARBA" id="ARBA00004370"/>
    </source>
</evidence>
<keyword evidence="12" id="KW-1185">Reference proteome</keyword>
<keyword evidence="3 7" id="KW-0812">Transmembrane</keyword>
<dbReference type="OrthoDB" id="19261at2759"/>
<dbReference type="Gene3D" id="2.60.40.1210">
    <property type="entry name" value="Cellobiose dehydrogenase, cytochrome domain"/>
    <property type="match status" value="1"/>
</dbReference>
<reference evidence="11" key="1">
    <citation type="submission" date="2022-11" db="EMBL/GenBank/DDBJ databases">
        <authorList>
            <person name="Petersen C."/>
        </authorList>
    </citation>
    <scope>NUCLEOTIDE SEQUENCE</scope>
    <source>
        <strain evidence="11">IBT 29864</strain>
    </source>
</reference>
<feature type="transmembrane region" description="Helical" evidence="7">
    <location>
        <begin position="291"/>
        <end position="310"/>
    </location>
</feature>
<dbReference type="InterPro" id="IPR015920">
    <property type="entry name" value="Cellobiose_DH-like_cyt"/>
</dbReference>
<comment type="subcellular location">
    <subcellularLocation>
        <location evidence="1">Membrane</location>
    </subcellularLocation>
</comment>
<accession>A0A9W9RZ00</accession>
<dbReference type="CDD" id="cd08760">
    <property type="entry name" value="Cyt_b561_FRRS1_like"/>
    <property type="match status" value="1"/>
</dbReference>
<evidence type="ECO:0000256" key="4">
    <source>
        <dbReference type="ARBA" id="ARBA00022982"/>
    </source>
</evidence>
<dbReference type="Pfam" id="PF16010">
    <property type="entry name" value="CDH-cyt"/>
    <property type="match status" value="1"/>
</dbReference>
<evidence type="ECO:0000259" key="9">
    <source>
        <dbReference type="SMART" id="SM00664"/>
    </source>
</evidence>
<dbReference type="RefSeq" id="XP_056553609.1">
    <property type="nucleotide sequence ID" value="XM_056701546.1"/>
</dbReference>
<evidence type="ECO:0000256" key="3">
    <source>
        <dbReference type="ARBA" id="ARBA00022692"/>
    </source>
</evidence>
<reference evidence="11" key="2">
    <citation type="journal article" date="2023" name="IMA Fungus">
        <title>Comparative genomic study of the Penicillium genus elucidates a diverse pangenome and 15 lateral gene transfer events.</title>
        <authorList>
            <person name="Petersen C."/>
            <person name="Sorensen T."/>
            <person name="Nielsen M.R."/>
            <person name="Sondergaard T.E."/>
            <person name="Sorensen J.L."/>
            <person name="Fitzpatrick D.A."/>
            <person name="Frisvad J.C."/>
            <person name="Nielsen K.L."/>
        </authorList>
    </citation>
    <scope>NUCLEOTIDE SEQUENCE</scope>
    <source>
        <strain evidence="11">IBT 29864</strain>
    </source>
</reference>
<name>A0A9W9RZ00_9EURO</name>
<feature type="chain" id="PRO_5040796244" description="DOMON domain-containing protein" evidence="8">
    <location>
        <begin position="24"/>
        <end position="386"/>
    </location>
</feature>
<feature type="transmembrane region" description="Helical" evidence="7">
    <location>
        <begin position="260"/>
        <end position="279"/>
    </location>
</feature>
<protein>
    <recommendedName>
        <fullName evidence="13">DOMON domain-containing protein</fullName>
    </recommendedName>
</protein>
<dbReference type="InterPro" id="IPR005018">
    <property type="entry name" value="DOMON_domain"/>
</dbReference>
<feature type="signal peptide" evidence="8">
    <location>
        <begin position="1"/>
        <end position="23"/>
    </location>
</feature>
<dbReference type="Pfam" id="PF03188">
    <property type="entry name" value="Cytochrom_B561"/>
    <property type="match status" value="1"/>
</dbReference>
<dbReference type="CDD" id="cd09630">
    <property type="entry name" value="CDH_like_cytochrome"/>
    <property type="match status" value="1"/>
</dbReference>
<dbReference type="InterPro" id="IPR006593">
    <property type="entry name" value="Cyt_b561/ferric_Rdtase_TM"/>
</dbReference>
<keyword evidence="4" id="KW-0249">Electron transport</keyword>
<dbReference type="SMART" id="SM00664">
    <property type="entry name" value="DoH"/>
    <property type="match status" value="1"/>
</dbReference>
<evidence type="ECO:0000256" key="6">
    <source>
        <dbReference type="ARBA" id="ARBA00023136"/>
    </source>
</evidence>
<evidence type="ECO:0000256" key="7">
    <source>
        <dbReference type="SAM" id="Phobius"/>
    </source>
</evidence>
<feature type="transmembrane region" description="Helical" evidence="7">
    <location>
        <begin position="330"/>
        <end position="350"/>
    </location>
</feature>
<sequence length="386" mass="41425">MCSFHSMAVLYLCWLAWALSSLAQLQSFHPSGHDDLTYSINIPQSTSQSGSGSIYFQLNSTRQVRWFALGQGTRMVGANIFVVYPNGDNVTVSPRLGMGEIQPLYNSDAQVSLLDGSGYSNGAITANIRCDSCINWTGGSEDVTSASSSWVWAVKYGSPLDSSDVSAGLTQHDDSGVVSVDLVKATGGSSDNPFFQTSKSSSPTTVVVTAAAQDPNTFFNQKRTAHAVLMVIAFVIMFPCFALTLQIFPSSRTASVHGLLQLLTLVVALVGLGLGVSMAREVKLLTNHHPIIGLVVVAGLTLFQPIMGLLQHRHYRKTRSKGVFAYVHRWFGRTMIVLGIINAGLGLQLANGPKGAVIAYSVVAGVVGLCYCAIIVWVQMGRKRSR</sequence>
<dbReference type="PANTHER" id="PTHR47797:SF1">
    <property type="entry name" value="CYTOCHROME B561 DOMAIN-CONTAINING PROTEIN-RELATED"/>
    <property type="match status" value="1"/>
</dbReference>
<dbReference type="AlphaFoldDB" id="A0A9W9RZ00"/>
<evidence type="ECO:0000256" key="5">
    <source>
        <dbReference type="ARBA" id="ARBA00022989"/>
    </source>
</evidence>
<dbReference type="Gene3D" id="1.20.120.1770">
    <property type="match status" value="1"/>
</dbReference>
<dbReference type="PANTHER" id="PTHR47797">
    <property type="entry name" value="DEHYDROGENASE, PUTATIVE (AFU_ORTHOLOGUE AFUA_8G05805)-RELATED"/>
    <property type="match status" value="1"/>
</dbReference>
<keyword evidence="8" id="KW-0732">Signal</keyword>
<organism evidence="11 12">
    <name type="scientific">Penicillium cataractarum</name>
    <dbReference type="NCBI Taxonomy" id="2100454"/>
    <lineage>
        <taxon>Eukaryota</taxon>
        <taxon>Fungi</taxon>
        <taxon>Dikarya</taxon>
        <taxon>Ascomycota</taxon>
        <taxon>Pezizomycotina</taxon>
        <taxon>Eurotiomycetes</taxon>
        <taxon>Eurotiomycetidae</taxon>
        <taxon>Eurotiales</taxon>
        <taxon>Aspergillaceae</taxon>
        <taxon>Penicillium</taxon>
    </lineage>
</organism>
<keyword evidence="5 7" id="KW-1133">Transmembrane helix</keyword>
<feature type="transmembrane region" description="Helical" evidence="7">
    <location>
        <begin position="227"/>
        <end position="248"/>
    </location>
</feature>
<feature type="transmembrane region" description="Helical" evidence="7">
    <location>
        <begin position="356"/>
        <end position="378"/>
    </location>
</feature>
<dbReference type="GeneID" id="81440725"/>
<evidence type="ECO:0000313" key="11">
    <source>
        <dbReference type="EMBL" id="KAJ5368867.1"/>
    </source>
</evidence>
<keyword evidence="2" id="KW-0813">Transport</keyword>
<evidence type="ECO:0000313" key="12">
    <source>
        <dbReference type="Proteomes" id="UP001147782"/>
    </source>
</evidence>
<evidence type="ECO:0000256" key="2">
    <source>
        <dbReference type="ARBA" id="ARBA00022448"/>
    </source>
</evidence>
<gene>
    <name evidence="11" type="ORF">N7496_008627</name>
</gene>
<dbReference type="SMART" id="SM00665">
    <property type="entry name" value="B561"/>
    <property type="match status" value="1"/>
</dbReference>
<dbReference type="Proteomes" id="UP001147782">
    <property type="component" value="Unassembled WGS sequence"/>
</dbReference>
<keyword evidence="6 7" id="KW-0472">Membrane</keyword>
<dbReference type="GO" id="GO:0016020">
    <property type="term" value="C:membrane"/>
    <property type="evidence" value="ECO:0007669"/>
    <property type="project" value="UniProtKB-SubCell"/>
</dbReference>
<proteinExistence type="predicted"/>
<evidence type="ECO:0008006" key="13">
    <source>
        <dbReference type="Google" id="ProtNLM"/>
    </source>
</evidence>
<comment type="caution">
    <text evidence="11">The sequence shown here is derived from an EMBL/GenBank/DDBJ whole genome shotgun (WGS) entry which is preliminary data.</text>
</comment>
<dbReference type="SUPFAM" id="SSF49344">
    <property type="entry name" value="CBD9-like"/>
    <property type="match status" value="1"/>
</dbReference>
<feature type="domain" description="DOMON" evidence="9">
    <location>
        <begin position="66"/>
        <end position="155"/>
    </location>
</feature>
<feature type="domain" description="Cytochrome b561" evidence="10">
    <location>
        <begin position="225"/>
        <end position="347"/>
    </location>
</feature>